<comment type="caution">
    <text evidence="1">The sequence shown here is derived from an EMBL/GenBank/DDBJ whole genome shotgun (WGS) entry which is preliminary data.</text>
</comment>
<organism evidence="1 2">
    <name type="scientific">Segatella copri</name>
    <dbReference type="NCBI Taxonomy" id="165179"/>
    <lineage>
        <taxon>Bacteria</taxon>
        <taxon>Pseudomonadati</taxon>
        <taxon>Bacteroidota</taxon>
        <taxon>Bacteroidia</taxon>
        <taxon>Bacteroidales</taxon>
        <taxon>Prevotellaceae</taxon>
        <taxon>Segatella</taxon>
    </lineage>
</organism>
<gene>
    <name evidence="1" type="ORF">F7D59_14060</name>
</gene>
<reference evidence="2" key="1">
    <citation type="submission" date="2019-09" db="EMBL/GenBank/DDBJ databases">
        <title>Distinct polysaccharide growth profiles of human intestinal Prevotella copri isolates.</title>
        <authorList>
            <person name="Fehlner-Peach H."/>
            <person name="Magnabosco C."/>
            <person name="Raghavan V."/>
            <person name="Scher J.U."/>
            <person name="Tett A."/>
            <person name="Cox L.M."/>
            <person name="Gottsegen C."/>
            <person name="Watters A."/>
            <person name="Wiltshire- Gordon J.D."/>
            <person name="Segata N."/>
            <person name="Bonneau R."/>
            <person name="Littman D.R."/>
        </authorList>
    </citation>
    <scope>NUCLEOTIDE SEQUENCE [LARGE SCALE GENOMIC DNA]</scope>
    <source>
        <strain evidence="2">iP54</strain>
    </source>
</reference>
<dbReference type="EMBL" id="VZBQ01000145">
    <property type="protein sequence ID" value="MQN90943.1"/>
    <property type="molecule type" value="Genomic_DNA"/>
</dbReference>
<dbReference type="Proteomes" id="UP000420635">
    <property type="component" value="Unassembled WGS sequence"/>
</dbReference>
<evidence type="ECO:0000313" key="1">
    <source>
        <dbReference type="EMBL" id="MQN90943.1"/>
    </source>
</evidence>
<name>A0A646HIB4_9BACT</name>
<dbReference type="RefSeq" id="WP_153113334.1">
    <property type="nucleotide sequence ID" value="NZ_VZAS01000101.1"/>
</dbReference>
<evidence type="ECO:0000313" key="2">
    <source>
        <dbReference type="Proteomes" id="UP000420635"/>
    </source>
</evidence>
<sequence>MANFIDKKVGALKLKNSSWTVCSLECYYKATPNGEAKRVGSTSNITKGKSNVLRLSELGIPNGVLVTAFSNVKAGKDSHSEDWVVYDIDSNSTAVYELSGTTLSNSTKFIKVIEEDLYEEVGINQIKLSNQSGTSCALECYYKTNKGDAPKRVGATGHFTVGFSKTLGLEDLDIPENAWVTAFANVMAGADDHGSTWFRYKKGTNKVACYTISGVVNFTSIAFNKVE</sequence>
<accession>A0A646HIB4</accession>
<dbReference type="AlphaFoldDB" id="A0A646HIB4"/>
<protein>
    <submittedName>
        <fullName evidence="1">Uncharacterized protein</fullName>
    </submittedName>
</protein>
<proteinExistence type="predicted"/>